<dbReference type="GO" id="GO:0016971">
    <property type="term" value="F:flavin-dependent sulfhydryl oxidase activity"/>
    <property type="evidence" value="ECO:0007669"/>
    <property type="project" value="InterPro"/>
</dbReference>
<dbReference type="GO" id="GO:0050660">
    <property type="term" value="F:flavin adenine dinucleotide binding"/>
    <property type="evidence" value="ECO:0007669"/>
    <property type="project" value="TreeGrafter"/>
</dbReference>
<dbReference type="GO" id="GO:0005739">
    <property type="term" value="C:mitochondrion"/>
    <property type="evidence" value="ECO:0007669"/>
    <property type="project" value="TreeGrafter"/>
</dbReference>
<accession>A0A6C0HM76</accession>
<name>A0A6C0HM76_9ZZZZ</name>
<evidence type="ECO:0000256" key="4">
    <source>
        <dbReference type="ARBA" id="ARBA00022827"/>
    </source>
</evidence>
<keyword evidence="6" id="KW-1015">Disulfide bond</keyword>
<dbReference type="PANTHER" id="PTHR12645:SF0">
    <property type="entry name" value="FAD-LINKED SULFHYDRYL OXIDASE ALR"/>
    <property type="match status" value="1"/>
</dbReference>
<dbReference type="EC" id="1.8.3.2" evidence="2"/>
<evidence type="ECO:0000256" key="3">
    <source>
        <dbReference type="ARBA" id="ARBA00022630"/>
    </source>
</evidence>
<keyword evidence="7" id="KW-1133">Transmembrane helix</keyword>
<dbReference type="SUPFAM" id="SSF69000">
    <property type="entry name" value="FAD-dependent thiol oxidase"/>
    <property type="match status" value="1"/>
</dbReference>
<keyword evidence="3" id="KW-0285">Flavoprotein</keyword>
<reference evidence="9" key="1">
    <citation type="journal article" date="2020" name="Nature">
        <title>Giant virus diversity and host interactions through global metagenomics.</title>
        <authorList>
            <person name="Schulz F."/>
            <person name="Roux S."/>
            <person name="Paez-Espino D."/>
            <person name="Jungbluth S."/>
            <person name="Walsh D.A."/>
            <person name="Denef V.J."/>
            <person name="McMahon K.D."/>
            <person name="Konstantinidis K.T."/>
            <person name="Eloe-Fadrosh E.A."/>
            <person name="Kyrpides N.C."/>
            <person name="Woyke T."/>
        </authorList>
    </citation>
    <scope>NUCLEOTIDE SEQUENCE</scope>
    <source>
        <strain evidence="9">GVMAG-M-3300023184-13</strain>
    </source>
</reference>
<evidence type="ECO:0000256" key="1">
    <source>
        <dbReference type="ARBA" id="ARBA00001974"/>
    </source>
</evidence>
<dbReference type="InterPro" id="IPR036774">
    <property type="entry name" value="ERV/ALR_sulphydryl_oxid_sf"/>
</dbReference>
<dbReference type="EMBL" id="MN739992">
    <property type="protein sequence ID" value="QHT81791.1"/>
    <property type="molecule type" value="Genomic_DNA"/>
</dbReference>
<evidence type="ECO:0000256" key="7">
    <source>
        <dbReference type="SAM" id="Phobius"/>
    </source>
</evidence>
<keyword evidence="5" id="KW-0560">Oxidoreductase</keyword>
<protein>
    <recommendedName>
        <fullName evidence="2">thiol oxidase</fullName>
        <ecNumber evidence="2">1.8.3.2</ecNumber>
    </recommendedName>
</protein>
<sequence>MLPEIWGPHLWFILHIISFEYPKNPTEYDKRIYHDFYTALKDVIPCEICKKHYRTHIHKHPLSPHLDRRVDLIQWVIDVHNVVNASLNKITLTTPEVMEIYKNIKPVSPFASIDTEAIIAKHRDKDFSRIYFLIILAGIIIIGFRYYFNRYYFSI</sequence>
<keyword evidence="7" id="KW-0472">Membrane</keyword>
<keyword evidence="4" id="KW-0274">FAD</keyword>
<organism evidence="9">
    <name type="scientific">viral metagenome</name>
    <dbReference type="NCBI Taxonomy" id="1070528"/>
    <lineage>
        <taxon>unclassified sequences</taxon>
        <taxon>metagenomes</taxon>
        <taxon>organismal metagenomes</taxon>
    </lineage>
</organism>
<dbReference type="Gene3D" id="1.20.120.310">
    <property type="entry name" value="ERV/ALR sulfhydryl oxidase domain"/>
    <property type="match status" value="1"/>
</dbReference>
<proteinExistence type="predicted"/>
<evidence type="ECO:0000256" key="6">
    <source>
        <dbReference type="ARBA" id="ARBA00023157"/>
    </source>
</evidence>
<evidence type="ECO:0000256" key="5">
    <source>
        <dbReference type="ARBA" id="ARBA00023002"/>
    </source>
</evidence>
<dbReference type="PROSITE" id="PS51324">
    <property type="entry name" value="ERV_ALR"/>
    <property type="match status" value="1"/>
</dbReference>
<dbReference type="InterPro" id="IPR017905">
    <property type="entry name" value="ERV/ALR_sulphydryl_oxidase"/>
</dbReference>
<evidence type="ECO:0000256" key="2">
    <source>
        <dbReference type="ARBA" id="ARBA00012512"/>
    </source>
</evidence>
<feature type="domain" description="ERV/ALR sulfhydryl oxidase" evidence="8">
    <location>
        <begin position="1"/>
        <end position="101"/>
    </location>
</feature>
<keyword evidence="7" id="KW-0812">Transmembrane</keyword>
<feature type="transmembrane region" description="Helical" evidence="7">
    <location>
        <begin position="130"/>
        <end position="148"/>
    </location>
</feature>
<evidence type="ECO:0000313" key="9">
    <source>
        <dbReference type="EMBL" id="QHT81791.1"/>
    </source>
</evidence>
<comment type="cofactor">
    <cofactor evidence="1">
        <name>FAD</name>
        <dbReference type="ChEBI" id="CHEBI:57692"/>
    </cofactor>
</comment>
<dbReference type="PANTHER" id="PTHR12645">
    <property type="entry name" value="ALR/ERV"/>
    <property type="match status" value="1"/>
</dbReference>
<dbReference type="InterPro" id="IPR039799">
    <property type="entry name" value="ALR/ERV"/>
</dbReference>
<dbReference type="Pfam" id="PF04777">
    <property type="entry name" value="Evr1_Alr"/>
    <property type="match status" value="1"/>
</dbReference>
<evidence type="ECO:0000259" key="8">
    <source>
        <dbReference type="PROSITE" id="PS51324"/>
    </source>
</evidence>
<dbReference type="AlphaFoldDB" id="A0A6C0HM76"/>